<dbReference type="EMBL" id="CADCVG010000026">
    <property type="protein sequence ID" value="CAA9447801.1"/>
    <property type="molecule type" value="Genomic_DNA"/>
</dbReference>
<protein>
    <submittedName>
        <fullName evidence="1">Uncharacterized protein</fullName>
    </submittedName>
</protein>
<name>A0A6J4QLC4_9ACTN</name>
<evidence type="ECO:0000313" key="1">
    <source>
        <dbReference type="EMBL" id="CAA9447801.1"/>
    </source>
</evidence>
<dbReference type="AlphaFoldDB" id="A0A6J4QLC4"/>
<reference evidence="1" key="1">
    <citation type="submission" date="2020-02" db="EMBL/GenBank/DDBJ databases">
        <authorList>
            <person name="Meier V. D."/>
        </authorList>
    </citation>
    <scope>NUCLEOTIDE SEQUENCE</scope>
    <source>
        <strain evidence="1">AVDCRST_MAG14</strain>
    </source>
</reference>
<accession>A0A6J4QLC4</accession>
<gene>
    <name evidence="1" type="ORF">AVDCRST_MAG14-581</name>
</gene>
<sequence>MSGDKSTLASRKMLAILLAWVLTVLDAAVPAYAVGGLGELGDTVGKKTRHATGAIRGR</sequence>
<proteinExistence type="predicted"/>
<organism evidence="1">
    <name type="scientific">uncultured Rubrobacteraceae bacterium</name>
    <dbReference type="NCBI Taxonomy" id="349277"/>
    <lineage>
        <taxon>Bacteria</taxon>
        <taxon>Bacillati</taxon>
        <taxon>Actinomycetota</taxon>
        <taxon>Rubrobacteria</taxon>
        <taxon>Rubrobacterales</taxon>
        <taxon>Rubrobacteraceae</taxon>
        <taxon>environmental samples</taxon>
    </lineage>
</organism>